<dbReference type="Proteomes" id="UP001363622">
    <property type="component" value="Unassembled WGS sequence"/>
</dbReference>
<comment type="caution">
    <text evidence="2">The sequence shown here is derived from an EMBL/GenBank/DDBJ whole genome shotgun (WGS) entry which is preliminary data.</text>
</comment>
<proteinExistence type="predicted"/>
<organism evidence="2 3">
    <name type="scientific">Phyllosticta citriasiana</name>
    <dbReference type="NCBI Taxonomy" id="595635"/>
    <lineage>
        <taxon>Eukaryota</taxon>
        <taxon>Fungi</taxon>
        <taxon>Dikarya</taxon>
        <taxon>Ascomycota</taxon>
        <taxon>Pezizomycotina</taxon>
        <taxon>Dothideomycetes</taxon>
        <taxon>Dothideomycetes incertae sedis</taxon>
        <taxon>Botryosphaeriales</taxon>
        <taxon>Phyllostictaceae</taxon>
        <taxon>Phyllosticta</taxon>
    </lineage>
</organism>
<feature type="region of interest" description="Disordered" evidence="1">
    <location>
        <begin position="242"/>
        <end position="298"/>
    </location>
</feature>
<gene>
    <name evidence="2" type="ORF">IWZ03DRAFT_418183</name>
</gene>
<sequence>MSSKNRPALEPRNTEAVNTFPSHTQDSEPFDSSGKFGNGHDNANSVTDNSLETGTVEDEIDEEEWDPSMLEQMLVGDVDNNEIGSDPNPSVLEQMLEEMLDEDSDETELDDDIHPGWTHVLSPPFTSSRHSTPPEVMRWVNFPEIYGSFEYVFDNTHHFMRQSACLNRALRKVDYGVDLSAYKFPYAAQGGMRVMRPMPYPFRRRPELGATRLREVETLRYTAADMASISLNVKLQRWELEAQPETQEGSTSGGLGESTSNKGGSRVSSQAKEDKGTSEKKDRDDKTSSPARKRARYS</sequence>
<evidence type="ECO:0000256" key="1">
    <source>
        <dbReference type="SAM" id="MobiDB-lite"/>
    </source>
</evidence>
<protein>
    <submittedName>
        <fullName evidence="2">Uncharacterized protein</fullName>
    </submittedName>
</protein>
<feature type="compositionally biased region" description="Acidic residues" evidence="1">
    <location>
        <begin position="55"/>
        <end position="65"/>
    </location>
</feature>
<feature type="compositionally biased region" description="Basic and acidic residues" evidence="1">
    <location>
        <begin position="271"/>
        <end position="287"/>
    </location>
</feature>
<feature type="compositionally biased region" description="Polar residues" evidence="1">
    <location>
        <begin position="41"/>
        <end position="53"/>
    </location>
</feature>
<dbReference type="EMBL" id="JBBPHU010000013">
    <property type="protein sequence ID" value="KAK7510834.1"/>
    <property type="molecule type" value="Genomic_DNA"/>
</dbReference>
<keyword evidence="3" id="KW-1185">Reference proteome</keyword>
<evidence type="ECO:0000313" key="3">
    <source>
        <dbReference type="Proteomes" id="UP001363622"/>
    </source>
</evidence>
<feature type="region of interest" description="Disordered" evidence="1">
    <location>
        <begin position="1"/>
        <end position="65"/>
    </location>
</feature>
<feature type="compositionally biased region" description="Polar residues" evidence="1">
    <location>
        <begin position="15"/>
        <end position="24"/>
    </location>
</feature>
<accession>A0ABR1KDS5</accession>
<name>A0ABR1KDS5_9PEZI</name>
<reference evidence="2 3" key="1">
    <citation type="submission" date="2024-04" db="EMBL/GenBank/DDBJ databases">
        <title>Phyllosticta paracitricarpa is synonymous to the EU quarantine fungus P. citricarpa based on phylogenomic analyses.</title>
        <authorList>
            <consortium name="Lawrence Berkeley National Laboratory"/>
            <person name="Van Ingen-Buijs V.A."/>
            <person name="Van Westerhoven A.C."/>
            <person name="Haridas S."/>
            <person name="Skiadas P."/>
            <person name="Martin F."/>
            <person name="Groenewald J.Z."/>
            <person name="Crous P.W."/>
            <person name="Seidl M.F."/>
        </authorList>
    </citation>
    <scope>NUCLEOTIDE SEQUENCE [LARGE SCALE GENOMIC DNA]</scope>
    <source>
        <strain evidence="2 3">CBS 123371</strain>
    </source>
</reference>
<evidence type="ECO:0000313" key="2">
    <source>
        <dbReference type="EMBL" id="KAK7510834.1"/>
    </source>
</evidence>
<feature type="compositionally biased region" description="Polar residues" evidence="1">
    <location>
        <begin position="261"/>
        <end position="270"/>
    </location>
</feature>